<dbReference type="Proteomes" id="UP000325933">
    <property type="component" value="Unassembled WGS sequence"/>
</dbReference>
<proteinExistence type="predicted"/>
<reference evidence="3 4" key="1">
    <citation type="submission" date="2019-09" db="EMBL/GenBank/DDBJ databases">
        <authorList>
            <person name="Feng G."/>
        </authorList>
    </citation>
    <scope>NUCLEOTIDE SEQUENCE [LARGE SCALE GENOMIC DNA]</scope>
    <source>
        <strain evidence="2 3">KACC 19283</strain>
        <strain evidence="1 4">KACC 19284</strain>
    </source>
</reference>
<organism evidence="2 3">
    <name type="scientific">Sphingobium limneticum</name>
    <dbReference type="NCBI Taxonomy" id="1007511"/>
    <lineage>
        <taxon>Bacteria</taxon>
        <taxon>Pseudomonadati</taxon>
        <taxon>Pseudomonadota</taxon>
        <taxon>Alphaproteobacteria</taxon>
        <taxon>Sphingomonadales</taxon>
        <taxon>Sphingomonadaceae</taxon>
        <taxon>Sphingobium</taxon>
    </lineage>
</organism>
<accession>A0A5J5I9X3</accession>
<dbReference type="AlphaFoldDB" id="A0A5J5I9X3"/>
<evidence type="ECO:0000313" key="2">
    <source>
        <dbReference type="EMBL" id="KAA9033741.1"/>
    </source>
</evidence>
<dbReference type="EMBL" id="VYQB01000001">
    <property type="protein sequence ID" value="KAA9021379.1"/>
    <property type="molecule type" value="Genomic_DNA"/>
</dbReference>
<protein>
    <submittedName>
        <fullName evidence="2">Uncharacterized protein</fullName>
    </submittedName>
</protein>
<keyword evidence="4" id="KW-1185">Reference proteome</keyword>
<evidence type="ECO:0000313" key="1">
    <source>
        <dbReference type="EMBL" id="KAA9021379.1"/>
    </source>
</evidence>
<sequence length="479" mass="49675">MTDPVGDAVSHIHDKLDTSGWFNTVTNGETKDIVGTLTALPADQADQTIDRLQQSGDLDRVADEVMDGDWFGNGGLSGDERRAFLSDMAGKLDGDSLAALSDAFARADNGGFDSVTELGDAVATHAAPQTKVDYIAAMKGGVDDASQSSYGLGYSGTQLQDAEATAVGDVLASLRGSYAEAGFNAIGDKLSDVLTSALDGQMTTIASQAGATNSITWNADSYEAIMGAAASMGNADLKAQIFDAGVHTMREVRDTNNVFGGLTVLGKDDAMRQMANGLTAIIDSDTTGVMDELTFNQSTMDGSSFAAYAKEMLNQNREGELGQQMGRLQVGNDSSENPVERLNAVETVPGTTQERRANAGALGYFVGGVYAATQARSQDVAEQRETVTAILKSALTVVDKVASLGGPTGRVIAGGAAVGKEWMQIAVKNAIADEGSAAGIRLERAALPVNAQTGELGVGDNVASAFEDRLASVTRTAQP</sequence>
<dbReference type="RefSeq" id="WP_120253205.1">
    <property type="nucleotide sequence ID" value="NZ_VYPZ01000001.1"/>
</dbReference>
<comment type="caution">
    <text evidence="2">The sequence shown here is derived from an EMBL/GenBank/DDBJ whole genome shotgun (WGS) entry which is preliminary data.</text>
</comment>
<gene>
    <name evidence="2" type="ORF">F4U95_01410</name>
    <name evidence="1" type="ORF">F4U96_01410</name>
</gene>
<name>A0A5J5I9X3_9SPHN</name>
<evidence type="ECO:0000313" key="4">
    <source>
        <dbReference type="Proteomes" id="UP000326364"/>
    </source>
</evidence>
<dbReference type="Proteomes" id="UP000326364">
    <property type="component" value="Unassembled WGS sequence"/>
</dbReference>
<dbReference type="EMBL" id="VYQA01000001">
    <property type="protein sequence ID" value="KAA9033741.1"/>
    <property type="molecule type" value="Genomic_DNA"/>
</dbReference>
<evidence type="ECO:0000313" key="3">
    <source>
        <dbReference type="Proteomes" id="UP000325933"/>
    </source>
</evidence>